<keyword evidence="5 6" id="KW-0804">Transcription</keyword>
<dbReference type="PRINTS" id="PR00686">
    <property type="entry name" value="TIFACTORIID"/>
</dbReference>
<dbReference type="AlphaFoldDB" id="A0A1B1TEM3"/>
<evidence type="ECO:0000313" key="8">
    <source>
        <dbReference type="EMBL" id="ANV80723.1"/>
    </source>
</evidence>
<dbReference type="InterPro" id="IPR030491">
    <property type="entry name" value="TBP_CS"/>
</dbReference>
<dbReference type="Gene3D" id="3.30.310.10">
    <property type="entry name" value="TATA-Binding Protein"/>
    <property type="match status" value="2"/>
</dbReference>
<keyword evidence="2 6" id="KW-0677">Repeat</keyword>
<gene>
    <name evidence="6" type="primary">tbp</name>
</gene>
<evidence type="ECO:0000256" key="1">
    <source>
        <dbReference type="ARBA" id="ARBA00005560"/>
    </source>
</evidence>
<dbReference type="SUPFAM" id="SSF55945">
    <property type="entry name" value="TATA-box binding protein-like"/>
    <property type="match status" value="2"/>
</dbReference>
<evidence type="ECO:0000256" key="6">
    <source>
        <dbReference type="HAMAP-Rule" id="MF_00408"/>
    </source>
</evidence>
<proteinExistence type="inferred from homology"/>
<accession>A0A1B1TEM3</accession>
<dbReference type="EMBL" id="KP211903">
    <property type="protein sequence ID" value="ANV80723.1"/>
    <property type="molecule type" value="Genomic_DNA"/>
</dbReference>
<dbReference type="GO" id="GO:0006352">
    <property type="term" value="P:DNA-templated transcription initiation"/>
    <property type="evidence" value="ECO:0007669"/>
    <property type="project" value="InterPro"/>
</dbReference>
<dbReference type="HAMAP" id="MF_00408">
    <property type="entry name" value="TATA_bind_prot_arch"/>
    <property type="match status" value="1"/>
</dbReference>
<keyword evidence="3 6" id="KW-0805">Transcription regulation</keyword>
<evidence type="ECO:0000256" key="7">
    <source>
        <dbReference type="RuleBase" id="RU000523"/>
    </source>
</evidence>
<organism evidence="8">
    <name type="scientific">uncultured Poseidoniia archaeon</name>
    <dbReference type="NCBI Taxonomy" id="1697135"/>
    <lineage>
        <taxon>Archaea</taxon>
        <taxon>Methanobacteriati</taxon>
        <taxon>Thermoplasmatota</taxon>
        <taxon>Candidatus Poseidoniia</taxon>
        <taxon>environmental samples</taxon>
    </lineage>
</organism>
<comment type="function">
    <text evidence="6 7">General factor that plays a role in the activation of archaeal genes transcribed by RNA polymerase. Binds specifically to the TATA box promoter element which lies close to the position of transcription initiation.</text>
</comment>
<protein>
    <recommendedName>
        <fullName evidence="6">TATA-box-binding protein</fullName>
    </recommendedName>
    <alternativeName>
        <fullName evidence="6">Box A-binding protein</fullName>
        <shortName evidence="6">BAP</shortName>
    </alternativeName>
    <alternativeName>
        <fullName evidence="6">TATA sequence-binding protein</fullName>
        <shortName evidence="6">TBP</shortName>
    </alternativeName>
    <alternativeName>
        <fullName evidence="6">TATA-box factor</fullName>
    </alternativeName>
</protein>
<reference evidence="8" key="1">
    <citation type="submission" date="2014-11" db="EMBL/GenBank/DDBJ databases">
        <authorList>
            <person name="Zhu J."/>
            <person name="Qi W."/>
            <person name="Song R."/>
        </authorList>
    </citation>
    <scope>NUCLEOTIDE SEQUENCE</scope>
</reference>
<evidence type="ECO:0000256" key="4">
    <source>
        <dbReference type="ARBA" id="ARBA00023125"/>
    </source>
</evidence>
<evidence type="ECO:0000256" key="2">
    <source>
        <dbReference type="ARBA" id="ARBA00022737"/>
    </source>
</evidence>
<evidence type="ECO:0000256" key="5">
    <source>
        <dbReference type="ARBA" id="ARBA00023163"/>
    </source>
</evidence>
<dbReference type="PANTHER" id="PTHR10126">
    <property type="entry name" value="TATA-BOX BINDING PROTEIN"/>
    <property type="match status" value="1"/>
</dbReference>
<evidence type="ECO:0000256" key="3">
    <source>
        <dbReference type="ARBA" id="ARBA00023015"/>
    </source>
</evidence>
<dbReference type="InterPro" id="IPR000814">
    <property type="entry name" value="TBP"/>
</dbReference>
<dbReference type="GO" id="GO:0003700">
    <property type="term" value="F:DNA-binding transcription factor activity"/>
    <property type="evidence" value="ECO:0007669"/>
    <property type="project" value="UniProtKB-UniRule"/>
</dbReference>
<dbReference type="PROSITE" id="PS00351">
    <property type="entry name" value="TFIID"/>
    <property type="match status" value="1"/>
</dbReference>
<dbReference type="InterPro" id="IPR012295">
    <property type="entry name" value="TBP_dom_sf"/>
</dbReference>
<sequence length="252" mass="28349">MTTILYKVNISASDMLSDEERLTVVNVVASTRVAEELDLPDIAIQLNCEYEPEQFPGVVYRVVDPKLAILMFRSGRAVCTGGKNEQNIHTGIERMTADLRAAGIDTWDLKDVEIEVQNMVATYSLFYPEDYYGTARMDDNNTRVIDLDGGGIRAATDEEVEANDSRIRGIREGEPLAALPRKLNLNNLTFHLPFDKVEYEPEQFPGLIYRLDYPKVVCLIFGSGKMVITGARHKDEILEAVQFIQDELADLL</sequence>
<name>A0A1B1TEM3_9ARCH</name>
<dbReference type="GO" id="GO:0003677">
    <property type="term" value="F:DNA binding"/>
    <property type="evidence" value="ECO:0007669"/>
    <property type="project" value="UniProtKB-KW"/>
</dbReference>
<comment type="similarity">
    <text evidence="1 6 7">Belongs to the TBP family.</text>
</comment>
<keyword evidence="4 6" id="KW-0238">DNA-binding</keyword>
<dbReference type="Pfam" id="PF00352">
    <property type="entry name" value="TBP"/>
    <property type="match status" value="2"/>
</dbReference>
<reference evidence="8" key="2">
    <citation type="journal article" date="2015" name="ISME J.">
        <title>A new class of marine Euryarchaeota group II from the Mediterranean deep chlorophyll maximum.</title>
        <authorList>
            <person name="Martin-Cuadrado A.B."/>
            <person name="Garcia-Heredia I."/>
            <person name="Molto A.G."/>
            <person name="Lopez-Ubeda R."/>
            <person name="Kimes N."/>
            <person name="Lopez-Garcia P."/>
            <person name="Moreira D."/>
            <person name="Rodriguez-Valera F."/>
        </authorList>
    </citation>
    <scope>NUCLEOTIDE SEQUENCE</scope>
</reference>
<comment type="caution">
    <text evidence="6">Lacks conserved residue(s) required for the propagation of feature annotation.</text>
</comment>